<evidence type="ECO:0000313" key="4">
    <source>
        <dbReference type="EMBL" id="KAF2731712.1"/>
    </source>
</evidence>
<dbReference type="EMBL" id="ML996190">
    <property type="protein sequence ID" value="KAF2731712.1"/>
    <property type="molecule type" value="Genomic_DNA"/>
</dbReference>
<keyword evidence="5" id="KW-1185">Reference proteome</keyword>
<dbReference type="CDD" id="cd05233">
    <property type="entry name" value="SDR_c"/>
    <property type="match status" value="1"/>
</dbReference>
<dbReference type="InterPro" id="IPR020904">
    <property type="entry name" value="Sc_DH/Rdtase_CS"/>
</dbReference>
<evidence type="ECO:0000256" key="2">
    <source>
        <dbReference type="ARBA" id="ARBA00022857"/>
    </source>
</evidence>
<dbReference type="GO" id="GO:0016616">
    <property type="term" value="F:oxidoreductase activity, acting on the CH-OH group of donors, NAD or NADP as acceptor"/>
    <property type="evidence" value="ECO:0007669"/>
    <property type="project" value="TreeGrafter"/>
</dbReference>
<dbReference type="PANTHER" id="PTHR42760:SF37">
    <property type="entry name" value="CLAVALDEHYDE DEHYDROGENASE"/>
    <property type="match status" value="1"/>
</dbReference>
<organism evidence="4 5">
    <name type="scientific">Polyplosphaeria fusca</name>
    <dbReference type="NCBI Taxonomy" id="682080"/>
    <lineage>
        <taxon>Eukaryota</taxon>
        <taxon>Fungi</taxon>
        <taxon>Dikarya</taxon>
        <taxon>Ascomycota</taxon>
        <taxon>Pezizomycotina</taxon>
        <taxon>Dothideomycetes</taxon>
        <taxon>Pleosporomycetidae</taxon>
        <taxon>Pleosporales</taxon>
        <taxon>Tetraplosphaeriaceae</taxon>
        <taxon>Polyplosphaeria</taxon>
    </lineage>
</organism>
<name>A0A9P4UX39_9PLEO</name>
<dbReference type="PANTHER" id="PTHR42760">
    <property type="entry name" value="SHORT-CHAIN DEHYDROGENASES/REDUCTASES FAMILY MEMBER"/>
    <property type="match status" value="1"/>
</dbReference>
<dbReference type="SUPFAM" id="SSF51735">
    <property type="entry name" value="NAD(P)-binding Rossmann-fold domains"/>
    <property type="match status" value="1"/>
</dbReference>
<comment type="similarity">
    <text evidence="1">Belongs to the short-chain dehydrogenases/reductases (SDR) family.</text>
</comment>
<evidence type="ECO:0000256" key="1">
    <source>
        <dbReference type="ARBA" id="ARBA00006484"/>
    </source>
</evidence>
<dbReference type="OrthoDB" id="1933717at2759"/>
<keyword evidence="3" id="KW-0560">Oxidoreductase</keyword>
<dbReference type="PRINTS" id="PR00081">
    <property type="entry name" value="GDHRDH"/>
</dbReference>
<protein>
    <submittedName>
        <fullName evidence="4">NAD(P)-binding protein</fullName>
    </submittedName>
</protein>
<dbReference type="Proteomes" id="UP000799444">
    <property type="component" value="Unassembled WGS sequence"/>
</dbReference>
<evidence type="ECO:0000313" key="5">
    <source>
        <dbReference type="Proteomes" id="UP000799444"/>
    </source>
</evidence>
<proteinExistence type="inferred from homology"/>
<evidence type="ECO:0000256" key="3">
    <source>
        <dbReference type="ARBA" id="ARBA00023002"/>
    </source>
</evidence>
<gene>
    <name evidence="4" type="ORF">EJ04DRAFT_498181</name>
</gene>
<dbReference type="AlphaFoldDB" id="A0A9P4UX39"/>
<dbReference type="InterPro" id="IPR002347">
    <property type="entry name" value="SDR_fam"/>
</dbReference>
<dbReference type="Pfam" id="PF00106">
    <property type="entry name" value="adh_short"/>
    <property type="match status" value="1"/>
</dbReference>
<sequence>MASNAVEERQRTCYASTDPRTNKELAKTLNGKNILIAGGGRGIGKTMAEFFSNCSPVSISLAALEQDEIDEVAKLCKTTNPSIKTKTQALDVRDTAAVEAFVEATVKAFGGVDVAIMNAGRPPQWLPLSEGDPSLWWHSVEVGIRGSYNFARYVLPVMQTQKSGTFILTASGGAHGNAGYSAYTTAKLAMVRLAEIVHAENFKEYGIKAFAISPGAVPTRMYTDFKDKSEGRAWDAPELSAGMAVVLSSGKLDFLSGRYVDCGVKVEKFVEQKDSILSEDLHRVRLNAGLDGLLPTLPY</sequence>
<dbReference type="Gene3D" id="3.40.50.720">
    <property type="entry name" value="NAD(P)-binding Rossmann-like Domain"/>
    <property type="match status" value="1"/>
</dbReference>
<dbReference type="InterPro" id="IPR036291">
    <property type="entry name" value="NAD(P)-bd_dom_sf"/>
</dbReference>
<comment type="caution">
    <text evidence="4">The sequence shown here is derived from an EMBL/GenBank/DDBJ whole genome shotgun (WGS) entry which is preliminary data.</text>
</comment>
<dbReference type="PROSITE" id="PS00061">
    <property type="entry name" value="ADH_SHORT"/>
    <property type="match status" value="1"/>
</dbReference>
<reference evidence="4" key="1">
    <citation type="journal article" date="2020" name="Stud. Mycol.">
        <title>101 Dothideomycetes genomes: a test case for predicting lifestyles and emergence of pathogens.</title>
        <authorList>
            <person name="Haridas S."/>
            <person name="Albert R."/>
            <person name="Binder M."/>
            <person name="Bloem J."/>
            <person name="Labutti K."/>
            <person name="Salamov A."/>
            <person name="Andreopoulos B."/>
            <person name="Baker S."/>
            <person name="Barry K."/>
            <person name="Bills G."/>
            <person name="Bluhm B."/>
            <person name="Cannon C."/>
            <person name="Castanera R."/>
            <person name="Culley D."/>
            <person name="Daum C."/>
            <person name="Ezra D."/>
            <person name="Gonzalez J."/>
            <person name="Henrissat B."/>
            <person name="Kuo A."/>
            <person name="Liang C."/>
            <person name="Lipzen A."/>
            <person name="Lutzoni F."/>
            <person name="Magnuson J."/>
            <person name="Mondo S."/>
            <person name="Nolan M."/>
            <person name="Ohm R."/>
            <person name="Pangilinan J."/>
            <person name="Park H.-J."/>
            <person name="Ramirez L."/>
            <person name="Alfaro M."/>
            <person name="Sun H."/>
            <person name="Tritt A."/>
            <person name="Yoshinaga Y."/>
            <person name="Zwiers L.-H."/>
            <person name="Turgeon B."/>
            <person name="Goodwin S."/>
            <person name="Spatafora J."/>
            <person name="Crous P."/>
            <person name="Grigoriev I."/>
        </authorList>
    </citation>
    <scope>NUCLEOTIDE SEQUENCE</scope>
    <source>
        <strain evidence="4">CBS 125425</strain>
    </source>
</reference>
<accession>A0A9P4UX39</accession>
<keyword evidence="2" id="KW-0521">NADP</keyword>